<dbReference type="EMBL" id="JAULSR010000002">
    <property type="protein sequence ID" value="KAK0628575.1"/>
    <property type="molecule type" value="Genomic_DNA"/>
</dbReference>
<protein>
    <recommendedName>
        <fullName evidence="2">WSC domain-containing protein</fullName>
    </recommendedName>
</protein>
<dbReference type="AlphaFoldDB" id="A0AA39X898"/>
<keyword evidence="1" id="KW-0732">Signal</keyword>
<organism evidence="3 4">
    <name type="scientific">Bombardia bombarda</name>
    <dbReference type="NCBI Taxonomy" id="252184"/>
    <lineage>
        <taxon>Eukaryota</taxon>
        <taxon>Fungi</taxon>
        <taxon>Dikarya</taxon>
        <taxon>Ascomycota</taxon>
        <taxon>Pezizomycotina</taxon>
        <taxon>Sordariomycetes</taxon>
        <taxon>Sordariomycetidae</taxon>
        <taxon>Sordariales</taxon>
        <taxon>Lasiosphaeriaceae</taxon>
        <taxon>Bombardia</taxon>
    </lineage>
</organism>
<feature type="signal peptide" evidence="1">
    <location>
        <begin position="1"/>
        <end position="23"/>
    </location>
</feature>
<evidence type="ECO:0000259" key="2">
    <source>
        <dbReference type="PROSITE" id="PS51212"/>
    </source>
</evidence>
<accession>A0AA39X898</accession>
<dbReference type="InterPro" id="IPR002889">
    <property type="entry name" value="WSC_carb-bd"/>
</dbReference>
<dbReference type="Pfam" id="PF01822">
    <property type="entry name" value="WSC"/>
    <property type="match status" value="1"/>
</dbReference>
<proteinExistence type="predicted"/>
<sequence>MGWPSRTGQAVVAVASLLTLVNGQGYLSTVEGELAKCTSDNFVFLGCYKGFEPTGEPYFRFSPAVYEPNGDPSRSFPKYNPGSDYDDTTTPLNCARVCRGYGYKFSSLANNNCRCGSQIPPVLVTTGATCNEQCHGDATLTCGGFQDAGIWLDPTFADPSVVPIVDQNVGLATSYQHLGCYYQPDFPTQDPRASQPRLGMDNCLAYCAGLGYPLVYARSIAAGQVQCECGQAFGHESYRADPATLDTPGDCSSSCVTGVEGACDLETGRCCGQSNYFPVYINPELMGCYTPQIPGYYDTITKRFTCYDIPLSLQGPPKILTLGTNTAAALDPINPGTGLDHPAVVTTQAGTIYYLYGCYGTNPLTDIASALIGVILGALSTAITNLHPATLENCAANCAAASMPFMGMVNGRSVEPKLTPCSIT</sequence>
<comment type="caution">
    <text evidence="3">The sequence shown here is derived from an EMBL/GenBank/DDBJ whole genome shotgun (WGS) entry which is preliminary data.</text>
</comment>
<evidence type="ECO:0000256" key="1">
    <source>
        <dbReference type="SAM" id="SignalP"/>
    </source>
</evidence>
<gene>
    <name evidence="3" type="ORF">B0T17DRAFT_632144</name>
</gene>
<reference evidence="3" key="1">
    <citation type="submission" date="2023-06" db="EMBL/GenBank/DDBJ databases">
        <title>Genome-scale phylogeny and comparative genomics of the fungal order Sordariales.</title>
        <authorList>
            <consortium name="Lawrence Berkeley National Laboratory"/>
            <person name="Hensen N."/>
            <person name="Bonometti L."/>
            <person name="Westerberg I."/>
            <person name="Brannstrom I.O."/>
            <person name="Guillou S."/>
            <person name="Cros-Aarteil S."/>
            <person name="Calhoun S."/>
            <person name="Haridas S."/>
            <person name="Kuo A."/>
            <person name="Mondo S."/>
            <person name="Pangilinan J."/>
            <person name="Riley R."/>
            <person name="LaButti K."/>
            <person name="Andreopoulos B."/>
            <person name="Lipzen A."/>
            <person name="Chen C."/>
            <person name="Yanf M."/>
            <person name="Daum C."/>
            <person name="Ng V."/>
            <person name="Clum A."/>
            <person name="Steindorff A."/>
            <person name="Ohm R."/>
            <person name="Martin F."/>
            <person name="Silar P."/>
            <person name="Natvig D."/>
            <person name="Lalanne C."/>
            <person name="Gautier V."/>
            <person name="Ament-velasquez S.L."/>
            <person name="Kruys A."/>
            <person name="Hutchinson M.I."/>
            <person name="Powell A.J."/>
            <person name="Barry K."/>
            <person name="Miller A.N."/>
            <person name="Grigoriev I.V."/>
            <person name="Debuchy R."/>
            <person name="Gladieux P."/>
            <person name="Thoren M.H."/>
            <person name="Johannesson H."/>
        </authorList>
    </citation>
    <scope>NUCLEOTIDE SEQUENCE</scope>
    <source>
        <strain evidence="3">SMH3391-2</strain>
    </source>
</reference>
<name>A0AA39X898_9PEZI</name>
<evidence type="ECO:0000313" key="4">
    <source>
        <dbReference type="Proteomes" id="UP001174934"/>
    </source>
</evidence>
<keyword evidence="4" id="KW-1185">Reference proteome</keyword>
<feature type="domain" description="WSC" evidence="2">
    <location>
        <begin position="41"/>
        <end position="154"/>
    </location>
</feature>
<dbReference type="Proteomes" id="UP001174934">
    <property type="component" value="Unassembled WGS sequence"/>
</dbReference>
<feature type="chain" id="PRO_5041341144" description="WSC domain-containing protein" evidence="1">
    <location>
        <begin position="24"/>
        <end position="424"/>
    </location>
</feature>
<dbReference type="PROSITE" id="PS51212">
    <property type="entry name" value="WSC"/>
    <property type="match status" value="1"/>
</dbReference>
<evidence type="ECO:0000313" key="3">
    <source>
        <dbReference type="EMBL" id="KAK0628575.1"/>
    </source>
</evidence>